<protein>
    <submittedName>
        <fullName evidence="2">Putative sucrose-phosphate synthase 5</fullName>
    </submittedName>
</protein>
<evidence type="ECO:0000256" key="1">
    <source>
        <dbReference type="SAM" id="MobiDB-lite"/>
    </source>
</evidence>
<organism evidence="2 3">
    <name type="scientific">Dichanthelium oligosanthes</name>
    <dbReference type="NCBI Taxonomy" id="888268"/>
    <lineage>
        <taxon>Eukaryota</taxon>
        <taxon>Viridiplantae</taxon>
        <taxon>Streptophyta</taxon>
        <taxon>Embryophyta</taxon>
        <taxon>Tracheophyta</taxon>
        <taxon>Spermatophyta</taxon>
        <taxon>Magnoliopsida</taxon>
        <taxon>Liliopsida</taxon>
        <taxon>Poales</taxon>
        <taxon>Poaceae</taxon>
        <taxon>PACMAD clade</taxon>
        <taxon>Panicoideae</taxon>
        <taxon>Panicodae</taxon>
        <taxon>Paniceae</taxon>
        <taxon>Dichantheliinae</taxon>
        <taxon>Dichanthelium</taxon>
    </lineage>
</organism>
<keyword evidence="3" id="KW-1185">Reference proteome</keyword>
<dbReference type="STRING" id="888268.A0A1E5VWC4"/>
<proteinExistence type="predicted"/>
<name>A0A1E5VWC4_9POAL</name>
<feature type="region of interest" description="Disordered" evidence="1">
    <location>
        <begin position="1"/>
        <end position="20"/>
    </location>
</feature>
<evidence type="ECO:0000313" key="3">
    <source>
        <dbReference type="Proteomes" id="UP000095767"/>
    </source>
</evidence>
<sequence length="100" mass="10820">MDAAPPAPVLRPAGQLRRSDGRCRSTCCRRSTGMTVPEAADALRACGADPVAFDVLLYSSSVEACYPWKEFAADEEYSGDVSFRWPGEHVRAAMPRLGKG</sequence>
<gene>
    <name evidence="2" type="ORF">BAE44_0009582</name>
</gene>
<reference evidence="2 3" key="1">
    <citation type="submission" date="2016-09" db="EMBL/GenBank/DDBJ databases">
        <title>The draft genome of Dichanthelium oligosanthes: A C3 panicoid grass species.</title>
        <authorList>
            <person name="Studer A.J."/>
            <person name="Schnable J.C."/>
            <person name="Brutnell T.P."/>
        </authorList>
    </citation>
    <scope>NUCLEOTIDE SEQUENCE [LARGE SCALE GENOMIC DNA]</scope>
    <source>
        <strain evidence="3">cv. Kellogg 1175</strain>
        <tissue evidence="2">Leaf</tissue>
    </source>
</reference>
<dbReference type="EMBL" id="LWDX02027648">
    <property type="protein sequence ID" value="OEL29399.1"/>
    <property type="molecule type" value="Genomic_DNA"/>
</dbReference>
<dbReference type="Proteomes" id="UP000095767">
    <property type="component" value="Unassembled WGS sequence"/>
</dbReference>
<dbReference type="AlphaFoldDB" id="A0A1E5VWC4"/>
<accession>A0A1E5VWC4</accession>
<comment type="caution">
    <text evidence="2">The sequence shown here is derived from an EMBL/GenBank/DDBJ whole genome shotgun (WGS) entry which is preliminary data.</text>
</comment>
<dbReference type="OrthoDB" id="1731298at2759"/>
<evidence type="ECO:0000313" key="2">
    <source>
        <dbReference type="EMBL" id="OEL29399.1"/>
    </source>
</evidence>